<organism evidence="2 3">
    <name type="scientific">phage Lak_Megaphage_Sonny</name>
    <dbReference type="NCBI Taxonomy" id="3109229"/>
    <lineage>
        <taxon>Viruses</taxon>
        <taxon>Duplodnaviria</taxon>
        <taxon>Heunggongvirae</taxon>
        <taxon>Uroviricota</taxon>
        <taxon>Caudoviricetes</taxon>
        <taxon>Caudoviricetes code 15 clade</taxon>
    </lineage>
</organism>
<dbReference type="CDD" id="cd02213">
    <property type="entry name" value="cupin_PMI_typeII_C"/>
    <property type="match status" value="1"/>
</dbReference>
<feature type="domain" description="Mannose-6-phosphate isomerase type II C-terminal" evidence="1">
    <location>
        <begin position="12"/>
        <end position="116"/>
    </location>
</feature>
<reference evidence="2 3" key="1">
    <citation type="submission" date="2023-11" db="EMBL/GenBank/DDBJ databases">
        <authorList>
            <person name="Cook R."/>
            <person name="Crisci M."/>
            <person name="Pye H."/>
            <person name="Adriaenssens E."/>
            <person name="Santini J."/>
        </authorList>
    </citation>
    <scope>NUCLEOTIDE SEQUENCE [LARGE SCALE GENOMIC DNA]</scope>
    <source>
        <strain evidence="2">Lak_Megaphage_Sonny</strain>
    </source>
</reference>
<dbReference type="InterPro" id="IPR011051">
    <property type="entry name" value="RmlC_Cupin_sf"/>
</dbReference>
<evidence type="ECO:0000313" key="2">
    <source>
        <dbReference type="EMBL" id="WQJ53633.1"/>
    </source>
</evidence>
<dbReference type="InterPro" id="IPR014710">
    <property type="entry name" value="RmlC-like_jellyroll"/>
</dbReference>
<dbReference type="Pfam" id="PF01050">
    <property type="entry name" value="MannoseP_isomer"/>
    <property type="match status" value="1"/>
</dbReference>
<dbReference type="Gene3D" id="2.60.120.10">
    <property type="entry name" value="Jelly Rolls"/>
    <property type="match status" value="1"/>
</dbReference>
<keyword evidence="3" id="KW-1185">Reference proteome</keyword>
<proteinExistence type="predicted"/>
<dbReference type="SUPFAM" id="SSF51182">
    <property type="entry name" value="RmlC-like cupins"/>
    <property type="match status" value="1"/>
</dbReference>
<dbReference type="InterPro" id="IPR001538">
    <property type="entry name" value="Man6P_isomerase-2_C"/>
</dbReference>
<dbReference type="PANTHER" id="PTHR46390">
    <property type="entry name" value="MANNOSE-1-PHOSPHATE GUANYLYLTRANSFERASE"/>
    <property type="match status" value="1"/>
</dbReference>
<dbReference type="PANTHER" id="PTHR46390:SF1">
    <property type="entry name" value="MANNOSE-1-PHOSPHATE GUANYLYLTRANSFERASE"/>
    <property type="match status" value="1"/>
</dbReference>
<evidence type="ECO:0000313" key="3">
    <source>
        <dbReference type="Proteomes" id="UP001358193"/>
    </source>
</evidence>
<dbReference type="EMBL" id="OR769223">
    <property type="protein sequence ID" value="WQJ53633.1"/>
    <property type="molecule type" value="Genomic_DNA"/>
</dbReference>
<protein>
    <submittedName>
        <fullName evidence="2">Alginate biosynthesis protein AlgA</fullName>
    </submittedName>
</protein>
<dbReference type="Proteomes" id="UP001358193">
    <property type="component" value="Segment"/>
</dbReference>
<sequence length="121" mass="13941">MENPERPMYEERHWGTYQVVEYSTYADGSQSLTKKLVIKAGKNISYQLHHYRTEVWTFVDGDGLLKIDGTITKVTRGDVAVIKNGQKHAVKALSDLTLIEVQYGNPLIEEDIERLEIEWTE</sequence>
<name>A0ABZ0Z3A0_9CAUD</name>
<dbReference type="InterPro" id="IPR051161">
    <property type="entry name" value="Mannose-6P_isomerase_type2"/>
</dbReference>
<accession>A0ABZ0Z3A0</accession>
<evidence type="ECO:0000259" key="1">
    <source>
        <dbReference type="Pfam" id="PF01050"/>
    </source>
</evidence>